<proteinExistence type="predicted"/>
<dbReference type="PANTHER" id="PTHR32322:SF18">
    <property type="entry name" value="S-ADENOSYLMETHIONINE_S-ADENOSYLHOMOCYSTEINE TRANSPORTER"/>
    <property type="match status" value="1"/>
</dbReference>
<evidence type="ECO:0000313" key="8">
    <source>
        <dbReference type="EMBL" id="PIP57724.1"/>
    </source>
</evidence>
<dbReference type="Pfam" id="PF00892">
    <property type="entry name" value="EamA"/>
    <property type="match status" value="2"/>
</dbReference>
<evidence type="ECO:0000256" key="6">
    <source>
        <dbReference type="SAM" id="Phobius"/>
    </source>
</evidence>
<feature type="transmembrane region" description="Helical" evidence="6">
    <location>
        <begin position="203"/>
        <end position="225"/>
    </location>
</feature>
<feature type="domain" description="EamA" evidence="7">
    <location>
        <begin position="2"/>
        <end position="130"/>
    </location>
</feature>
<comment type="subcellular location">
    <subcellularLocation>
        <location evidence="1">Cell membrane</location>
        <topology evidence="1">Multi-pass membrane protein</topology>
    </subcellularLocation>
</comment>
<feature type="transmembrane region" description="Helical" evidence="6">
    <location>
        <begin position="31"/>
        <end position="50"/>
    </location>
</feature>
<keyword evidence="5 6" id="KW-0472">Membrane</keyword>
<dbReference type="Gene3D" id="1.10.3730.20">
    <property type="match status" value="2"/>
</dbReference>
<dbReference type="InterPro" id="IPR050638">
    <property type="entry name" value="AA-Vitamin_Transporters"/>
</dbReference>
<evidence type="ECO:0000256" key="2">
    <source>
        <dbReference type="ARBA" id="ARBA00022475"/>
    </source>
</evidence>
<feature type="transmembrane region" description="Helical" evidence="6">
    <location>
        <begin position="259"/>
        <end position="276"/>
    </location>
</feature>
<dbReference type="AlphaFoldDB" id="A0A2H0BJE5"/>
<feature type="transmembrane region" description="Helical" evidence="6">
    <location>
        <begin position="62"/>
        <end position="80"/>
    </location>
</feature>
<evidence type="ECO:0000256" key="3">
    <source>
        <dbReference type="ARBA" id="ARBA00022692"/>
    </source>
</evidence>
<dbReference type="SUPFAM" id="SSF103481">
    <property type="entry name" value="Multidrug resistance efflux transporter EmrE"/>
    <property type="match status" value="2"/>
</dbReference>
<evidence type="ECO:0000256" key="5">
    <source>
        <dbReference type="ARBA" id="ARBA00023136"/>
    </source>
</evidence>
<gene>
    <name evidence="8" type="ORF">COX03_01540</name>
</gene>
<dbReference type="InterPro" id="IPR000620">
    <property type="entry name" value="EamA_dom"/>
</dbReference>
<feature type="transmembrane region" description="Helical" evidence="6">
    <location>
        <begin position="142"/>
        <end position="160"/>
    </location>
</feature>
<dbReference type="EMBL" id="PCSW01000047">
    <property type="protein sequence ID" value="PIP57724.1"/>
    <property type="molecule type" value="Genomic_DNA"/>
</dbReference>
<accession>A0A2H0BJE5</accession>
<evidence type="ECO:0000256" key="1">
    <source>
        <dbReference type="ARBA" id="ARBA00004651"/>
    </source>
</evidence>
<comment type="caution">
    <text evidence="8">The sequence shown here is derived from an EMBL/GenBank/DDBJ whole genome shotgun (WGS) entry which is preliminary data.</text>
</comment>
<dbReference type="GO" id="GO:0005886">
    <property type="term" value="C:plasma membrane"/>
    <property type="evidence" value="ECO:0007669"/>
    <property type="project" value="UniProtKB-SubCell"/>
</dbReference>
<feature type="transmembrane region" description="Helical" evidence="6">
    <location>
        <begin position="100"/>
        <end position="130"/>
    </location>
</feature>
<dbReference type="PANTHER" id="PTHR32322">
    <property type="entry name" value="INNER MEMBRANE TRANSPORTER"/>
    <property type="match status" value="1"/>
</dbReference>
<reference evidence="8 9" key="1">
    <citation type="submission" date="2017-09" db="EMBL/GenBank/DDBJ databases">
        <title>Depth-based differentiation of microbial function through sediment-hosted aquifers and enrichment of novel symbionts in the deep terrestrial subsurface.</title>
        <authorList>
            <person name="Probst A.J."/>
            <person name="Ladd B."/>
            <person name="Jarett J.K."/>
            <person name="Geller-Mcgrath D.E."/>
            <person name="Sieber C.M."/>
            <person name="Emerson J.B."/>
            <person name="Anantharaman K."/>
            <person name="Thomas B.C."/>
            <person name="Malmstrom R."/>
            <person name="Stieglmeier M."/>
            <person name="Klingl A."/>
            <person name="Woyke T."/>
            <person name="Ryan C.M."/>
            <person name="Banfield J.F."/>
        </authorList>
    </citation>
    <scope>NUCLEOTIDE SEQUENCE [LARGE SCALE GENOMIC DNA]</scope>
    <source>
        <strain evidence="8">CG22_combo_CG10-13_8_21_14_all_39_10</strain>
    </source>
</reference>
<dbReference type="InterPro" id="IPR037185">
    <property type="entry name" value="EmrE-like"/>
</dbReference>
<name>A0A2H0BJE5_9BACT</name>
<dbReference type="Proteomes" id="UP000229847">
    <property type="component" value="Unassembled WGS sequence"/>
</dbReference>
<feature type="transmembrane region" description="Helical" evidence="6">
    <location>
        <begin position="231"/>
        <end position="252"/>
    </location>
</feature>
<protein>
    <recommendedName>
        <fullName evidence="7">EamA domain-containing protein</fullName>
    </recommendedName>
</protein>
<keyword evidence="3 6" id="KW-0812">Transmembrane</keyword>
<evidence type="ECO:0000256" key="4">
    <source>
        <dbReference type="ARBA" id="ARBA00022989"/>
    </source>
</evidence>
<evidence type="ECO:0000259" key="7">
    <source>
        <dbReference type="Pfam" id="PF00892"/>
    </source>
</evidence>
<feature type="domain" description="EamA" evidence="7">
    <location>
        <begin position="141"/>
        <end position="274"/>
    </location>
</feature>
<sequence>MSWFLPAIAVALVWGIGQTLIKKGLSSVPPFLSNALAVMFALIIEIPFALSGGISWNHFPIIFLLGLLANLPTFIIPYVIEKTDVSLSGTILAAYPIYTIFLSIIFLSERLGLLQVLGVIGIIIGMFLVSKVKPNKRVVSKWLFLAIVGSIILGIGYFISKFSIMRYGLYTYILAASLSNIPCLLFTRLLDSSPIHLIFNKKLFVICLIGNFLMPLGVLLLYISFNNGPASLISPIISIYPAITVVLAHYYLKEKIEKTNVYGIMAVILGVIFLAIKP</sequence>
<keyword evidence="2" id="KW-1003">Cell membrane</keyword>
<organism evidence="8 9">
    <name type="scientific">Candidatus Woesebacteria bacterium CG22_combo_CG10-13_8_21_14_all_39_10</name>
    <dbReference type="NCBI Taxonomy" id="1975059"/>
    <lineage>
        <taxon>Bacteria</taxon>
        <taxon>Candidatus Woeseibacteriota</taxon>
    </lineage>
</organism>
<keyword evidence="4 6" id="KW-1133">Transmembrane helix</keyword>
<evidence type="ECO:0000313" key="9">
    <source>
        <dbReference type="Proteomes" id="UP000229847"/>
    </source>
</evidence>
<feature type="transmembrane region" description="Helical" evidence="6">
    <location>
        <begin position="172"/>
        <end position="191"/>
    </location>
</feature>